<reference evidence="6 7" key="1">
    <citation type="submission" date="2019-10" db="EMBL/GenBank/DDBJ databases">
        <title>Draft whole-genome sequence of the purple nonsulfur photosynthetic bacterium Roseospira navarrensis DSM 15114.</title>
        <authorList>
            <person name="Kyndt J.A."/>
            <person name="Meyer T.E."/>
        </authorList>
    </citation>
    <scope>NUCLEOTIDE SEQUENCE [LARGE SCALE GENOMIC DNA]</scope>
    <source>
        <strain evidence="6 7">DSM 15114</strain>
    </source>
</reference>
<dbReference type="Proteomes" id="UP000434582">
    <property type="component" value="Unassembled WGS sequence"/>
</dbReference>
<dbReference type="Pfam" id="PF00356">
    <property type="entry name" value="LacI"/>
    <property type="match status" value="1"/>
</dbReference>
<dbReference type="PANTHER" id="PTHR30146:SF33">
    <property type="entry name" value="TRANSCRIPTIONAL REGULATOR"/>
    <property type="match status" value="1"/>
</dbReference>
<dbReference type="Gene3D" id="3.40.50.2300">
    <property type="match status" value="2"/>
</dbReference>
<evidence type="ECO:0000256" key="2">
    <source>
        <dbReference type="ARBA" id="ARBA00023125"/>
    </source>
</evidence>
<dbReference type="SUPFAM" id="SSF53822">
    <property type="entry name" value="Periplasmic binding protein-like I"/>
    <property type="match status" value="1"/>
</dbReference>
<evidence type="ECO:0000256" key="4">
    <source>
        <dbReference type="SAM" id="MobiDB-lite"/>
    </source>
</evidence>
<dbReference type="Gene3D" id="1.10.260.40">
    <property type="entry name" value="lambda repressor-like DNA-binding domains"/>
    <property type="match status" value="1"/>
</dbReference>
<dbReference type="SUPFAM" id="SSF47413">
    <property type="entry name" value="lambda repressor-like DNA-binding domains"/>
    <property type="match status" value="1"/>
</dbReference>
<keyword evidence="2 6" id="KW-0238">DNA-binding</keyword>
<proteinExistence type="predicted"/>
<evidence type="ECO:0000313" key="7">
    <source>
        <dbReference type="Proteomes" id="UP000434582"/>
    </source>
</evidence>
<feature type="region of interest" description="Disordered" evidence="4">
    <location>
        <begin position="1"/>
        <end position="21"/>
    </location>
</feature>
<dbReference type="InterPro" id="IPR028082">
    <property type="entry name" value="Peripla_BP_I"/>
</dbReference>
<sequence>MARSRSPKGKTGGRPPRKAPTMADVARRAGVSAMTVSRTLKGTGPVTPETRDRILQAVEDLGYVLDLSAGALSSKKTGFVSVLIPSLNNSNFSDTVSGITEVLDTEGMQVLIGITNYSRLREEQVIETMLQRRPEGIIVTGGTHTPRGRLILEKAGIPVIETWDLPAAPIDHVVGFSNAATIEDMMARLVFRGYRRIAFIEGEHGEDTRGQDRRAGYERAVQALGLERACVISLGRPPVTMAQGSPAVVRLMETWPEVEAVICVSDLPAFGAIMECHRRGWAVPDRLAIAGFGDFEVARQCWPSITTVSVGSRDIGTRAGALMLEAIQAHHTGESLPPRLIRTPHTLIERDSTAGRPEGATAGRVA</sequence>
<dbReference type="CDD" id="cd01392">
    <property type="entry name" value="HTH_LacI"/>
    <property type="match status" value="1"/>
</dbReference>
<dbReference type="InterPro" id="IPR010982">
    <property type="entry name" value="Lambda_DNA-bd_dom_sf"/>
</dbReference>
<dbReference type="InterPro" id="IPR000843">
    <property type="entry name" value="HTH_LacI"/>
</dbReference>
<dbReference type="SMART" id="SM00354">
    <property type="entry name" value="HTH_LACI"/>
    <property type="match status" value="1"/>
</dbReference>
<keyword evidence="7" id="KW-1185">Reference proteome</keyword>
<keyword evidence="3" id="KW-0804">Transcription</keyword>
<organism evidence="6 7">
    <name type="scientific">Roseospira navarrensis</name>
    <dbReference type="NCBI Taxonomy" id="140058"/>
    <lineage>
        <taxon>Bacteria</taxon>
        <taxon>Pseudomonadati</taxon>
        <taxon>Pseudomonadota</taxon>
        <taxon>Alphaproteobacteria</taxon>
        <taxon>Rhodospirillales</taxon>
        <taxon>Rhodospirillaceae</taxon>
        <taxon>Roseospira</taxon>
    </lineage>
</organism>
<comment type="caution">
    <text evidence="6">The sequence shown here is derived from an EMBL/GenBank/DDBJ whole genome shotgun (WGS) entry which is preliminary data.</text>
</comment>
<gene>
    <name evidence="6" type="ORF">GHC57_18185</name>
</gene>
<keyword evidence="1" id="KW-0805">Transcription regulation</keyword>
<dbReference type="Pfam" id="PF13377">
    <property type="entry name" value="Peripla_BP_3"/>
    <property type="match status" value="1"/>
</dbReference>
<dbReference type="OrthoDB" id="7170131at2"/>
<name>A0A7X1ZHA0_9PROT</name>
<evidence type="ECO:0000256" key="1">
    <source>
        <dbReference type="ARBA" id="ARBA00023015"/>
    </source>
</evidence>
<dbReference type="InterPro" id="IPR046335">
    <property type="entry name" value="LacI/GalR-like_sensor"/>
</dbReference>
<evidence type="ECO:0000259" key="5">
    <source>
        <dbReference type="PROSITE" id="PS50932"/>
    </source>
</evidence>
<dbReference type="GO" id="GO:0000976">
    <property type="term" value="F:transcription cis-regulatory region binding"/>
    <property type="evidence" value="ECO:0007669"/>
    <property type="project" value="TreeGrafter"/>
</dbReference>
<dbReference type="GO" id="GO:0003700">
    <property type="term" value="F:DNA-binding transcription factor activity"/>
    <property type="evidence" value="ECO:0007669"/>
    <property type="project" value="TreeGrafter"/>
</dbReference>
<dbReference type="PROSITE" id="PS50932">
    <property type="entry name" value="HTH_LACI_2"/>
    <property type="match status" value="1"/>
</dbReference>
<protein>
    <submittedName>
        <fullName evidence="6">LacI family DNA-binding transcriptional regulator</fullName>
    </submittedName>
</protein>
<dbReference type="PANTHER" id="PTHR30146">
    <property type="entry name" value="LACI-RELATED TRANSCRIPTIONAL REPRESSOR"/>
    <property type="match status" value="1"/>
</dbReference>
<dbReference type="AlphaFoldDB" id="A0A7X1ZHA0"/>
<accession>A0A7X1ZHA0</accession>
<evidence type="ECO:0000313" key="6">
    <source>
        <dbReference type="EMBL" id="MQX38450.1"/>
    </source>
</evidence>
<evidence type="ECO:0000256" key="3">
    <source>
        <dbReference type="ARBA" id="ARBA00023163"/>
    </source>
</evidence>
<dbReference type="CDD" id="cd01575">
    <property type="entry name" value="PBP1_GntR"/>
    <property type="match status" value="1"/>
</dbReference>
<feature type="domain" description="HTH lacI-type" evidence="5">
    <location>
        <begin position="20"/>
        <end position="74"/>
    </location>
</feature>
<dbReference type="EMBL" id="WIVE01000103">
    <property type="protein sequence ID" value="MQX38450.1"/>
    <property type="molecule type" value="Genomic_DNA"/>
</dbReference>